<evidence type="ECO:0000313" key="8">
    <source>
        <dbReference type="Proteomes" id="UP000054270"/>
    </source>
</evidence>
<evidence type="ECO:0000256" key="1">
    <source>
        <dbReference type="ARBA" id="ARBA00004211"/>
    </source>
</evidence>
<keyword evidence="3" id="KW-0812">Transmembrane</keyword>
<dbReference type="AlphaFoldDB" id="A0A0D2LS72"/>
<comment type="subcellular location">
    <subcellularLocation>
        <location evidence="1">Membrane</location>
        <topology evidence="1">Single-pass type IV membrane protein</topology>
    </subcellularLocation>
</comment>
<dbReference type="Pfam" id="PF00635">
    <property type="entry name" value="Motile_Sperm"/>
    <property type="match status" value="1"/>
</dbReference>
<dbReference type="GO" id="GO:0090158">
    <property type="term" value="P:endoplasmic reticulum membrane organization"/>
    <property type="evidence" value="ECO:0007669"/>
    <property type="project" value="TreeGrafter"/>
</dbReference>
<dbReference type="GO" id="GO:0033149">
    <property type="term" value="F:FFAT motif binding"/>
    <property type="evidence" value="ECO:0007669"/>
    <property type="project" value="TreeGrafter"/>
</dbReference>
<feature type="domain" description="MSP" evidence="6">
    <location>
        <begin position="1"/>
        <end position="98"/>
    </location>
</feature>
<organism evidence="7 8">
    <name type="scientific">Hypholoma sublateritium (strain FD-334 SS-4)</name>
    <dbReference type="NCBI Taxonomy" id="945553"/>
    <lineage>
        <taxon>Eukaryota</taxon>
        <taxon>Fungi</taxon>
        <taxon>Dikarya</taxon>
        <taxon>Basidiomycota</taxon>
        <taxon>Agaricomycotina</taxon>
        <taxon>Agaricomycetes</taxon>
        <taxon>Agaricomycetidae</taxon>
        <taxon>Agaricales</taxon>
        <taxon>Agaricineae</taxon>
        <taxon>Strophariaceae</taxon>
        <taxon>Hypholoma</taxon>
    </lineage>
</organism>
<dbReference type="InterPro" id="IPR008962">
    <property type="entry name" value="PapD-like_sf"/>
</dbReference>
<dbReference type="PROSITE" id="PS50202">
    <property type="entry name" value="MSP"/>
    <property type="match status" value="2"/>
</dbReference>
<dbReference type="InterPro" id="IPR000535">
    <property type="entry name" value="MSP_dom"/>
</dbReference>
<dbReference type="GO" id="GO:0005886">
    <property type="term" value="C:plasma membrane"/>
    <property type="evidence" value="ECO:0007669"/>
    <property type="project" value="TreeGrafter"/>
</dbReference>
<evidence type="ECO:0000256" key="5">
    <source>
        <dbReference type="ARBA" id="ARBA00023136"/>
    </source>
</evidence>
<dbReference type="GO" id="GO:0005789">
    <property type="term" value="C:endoplasmic reticulum membrane"/>
    <property type="evidence" value="ECO:0007669"/>
    <property type="project" value="InterPro"/>
</dbReference>
<dbReference type="SUPFAM" id="SSF49354">
    <property type="entry name" value="PapD-like"/>
    <property type="match status" value="2"/>
</dbReference>
<comment type="similarity">
    <text evidence="2">Belongs to the VAMP-associated protein (VAP) (TC 9.B.17) family.</text>
</comment>
<sequence length="222" mass="24971">MNINTYPVAFRIKTSKPELYYAHPFYGRVEPGQDVNVTIQSMPLPEDPPLDKKCRHKFVVEIVAITPERLESLTPHEFFKTARENNKTEIHKFRVAYIPAEGLDPDETAHYAAGMAHSIVEDLFEQEESSELTPRLHQYTLPEVDLQSASRVGNASANSSSGSKAHLAAAPAEFVVALYPCHALYFQRPLTRPISRSLMIANANSYPIVFKIETKTPQVCRC</sequence>
<reference evidence="8" key="1">
    <citation type="submission" date="2014-04" db="EMBL/GenBank/DDBJ databases">
        <title>Evolutionary Origins and Diversification of the Mycorrhizal Mutualists.</title>
        <authorList>
            <consortium name="DOE Joint Genome Institute"/>
            <consortium name="Mycorrhizal Genomics Consortium"/>
            <person name="Kohler A."/>
            <person name="Kuo A."/>
            <person name="Nagy L.G."/>
            <person name="Floudas D."/>
            <person name="Copeland A."/>
            <person name="Barry K.W."/>
            <person name="Cichocki N."/>
            <person name="Veneault-Fourrey C."/>
            <person name="LaButti K."/>
            <person name="Lindquist E.A."/>
            <person name="Lipzen A."/>
            <person name="Lundell T."/>
            <person name="Morin E."/>
            <person name="Murat C."/>
            <person name="Riley R."/>
            <person name="Ohm R."/>
            <person name="Sun H."/>
            <person name="Tunlid A."/>
            <person name="Henrissat B."/>
            <person name="Grigoriev I.V."/>
            <person name="Hibbett D.S."/>
            <person name="Martin F."/>
        </authorList>
    </citation>
    <scope>NUCLEOTIDE SEQUENCE [LARGE SCALE GENOMIC DNA]</scope>
    <source>
        <strain evidence="8">FD-334 SS-4</strain>
    </source>
</reference>
<keyword evidence="4" id="KW-1133">Transmembrane helix</keyword>
<accession>A0A0D2LS72</accession>
<dbReference type="STRING" id="945553.A0A0D2LS72"/>
<dbReference type="OrthoDB" id="264603at2759"/>
<evidence type="ECO:0000256" key="3">
    <source>
        <dbReference type="ARBA" id="ARBA00022692"/>
    </source>
</evidence>
<evidence type="ECO:0000256" key="4">
    <source>
        <dbReference type="ARBA" id="ARBA00022989"/>
    </source>
</evidence>
<protein>
    <recommendedName>
        <fullName evidence="6">MSP domain-containing protein</fullName>
    </recommendedName>
</protein>
<gene>
    <name evidence="7" type="ORF">HYPSUDRAFT_72945</name>
</gene>
<feature type="domain" description="MSP" evidence="6">
    <location>
        <begin position="175"/>
        <end position="222"/>
    </location>
</feature>
<dbReference type="PANTHER" id="PTHR10809:SF6">
    <property type="entry name" value="AT11025P-RELATED"/>
    <property type="match status" value="1"/>
</dbReference>
<evidence type="ECO:0000256" key="2">
    <source>
        <dbReference type="ARBA" id="ARBA00008932"/>
    </source>
</evidence>
<dbReference type="InterPro" id="IPR016763">
    <property type="entry name" value="VAP"/>
</dbReference>
<evidence type="ECO:0000259" key="6">
    <source>
        <dbReference type="PROSITE" id="PS50202"/>
    </source>
</evidence>
<dbReference type="GO" id="GO:0061817">
    <property type="term" value="P:endoplasmic reticulum-plasma membrane tethering"/>
    <property type="evidence" value="ECO:0007669"/>
    <property type="project" value="TreeGrafter"/>
</dbReference>
<dbReference type="InterPro" id="IPR013783">
    <property type="entry name" value="Ig-like_fold"/>
</dbReference>
<dbReference type="Gene3D" id="2.60.40.10">
    <property type="entry name" value="Immunoglobulins"/>
    <property type="match status" value="2"/>
</dbReference>
<name>A0A0D2LS72_HYPSF</name>
<keyword evidence="5" id="KW-0472">Membrane</keyword>
<dbReference type="PANTHER" id="PTHR10809">
    <property type="entry name" value="VESICLE-ASSOCIATED MEMBRANE PROTEIN-ASSOCIATED PROTEIN"/>
    <property type="match status" value="1"/>
</dbReference>
<evidence type="ECO:0000313" key="7">
    <source>
        <dbReference type="EMBL" id="KJA13643.1"/>
    </source>
</evidence>
<dbReference type="EMBL" id="KN817725">
    <property type="protein sequence ID" value="KJA13643.1"/>
    <property type="molecule type" value="Genomic_DNA"/>
</dbReference>
<proteinExistence type="inferred from homology"/>
<keyword evidence="8" id="KW-1185">Reference proteome</keyword>
<dbReference type="Proteomes" id="UP000054270">
    <property type="component" value="Unassembled WGS sequence"/>
</dbReference>